<proteinExistence type="predicted"/>
<dbReference type="Proteomes" id="UP000632118">
    <property type="component" value="Unassembled WGS sequence"/>
</dbReference>
<dbReference type="PANTHER" id="PTHR10424:SF68">
    <property type="entry name" value="ENDOGENOUS RETROVIRUS GROUP 3 MEMBER 1 ENV POLYPROTEIN"/>
    <property type="match status" value="1"/>
</dbReference>
<dbReference type="EMBL" id="WAAD01013134">
    <property type="protein sequence ID" value="NWH46596.1"/>
    <property type="molecule type" value="Genomic_DNA"/>
</dbReference>
<dbReference type="OrthoDB" id="9950230at2759"/>
<comment type="caution">
    <text evidence="1">The sequence shown here is derived from an EMBL/GenBank/DDBJ whole genome shotgun (WGS) entry which is preliminary data.</text>
</comment>
<accession>A0A850VSD7</accession>
<feature type="non-terminal residue" evidence="1">
    <location>
        <position position="59"/>
    </location>
</feature>
<evidence type="ECO:0000313" key="2">
    <source>
        <dbReference type="Proteomes" id="UP000632118"/>
    </source>
</evidence>
<evidence type="ECO:0000313" key="1">
    <source>
        <dbReference type="EMBL" id="NWH46596.1"/>
    </source>
</evidence>
<dbReference type="AlphaFoldDB" id="A0A850VSD7"/>
<keyword evidence="2" id="KW-1185">Reference proteome</keyword>
<dbReference type="SUPFAM" id="SSF58069">
    <property type="entry name" value="Virus ectodomain"/>
    <property type="match status" value="1"/>
</dbReference>
<feature type="non-terminal residue" evidence="1">
    <location>
        <position position="1"/>
    </location>
</feature>
<dbReference type="PANTHER" id="PTHR10424">
    <property type="entry name" value="VIRAL ENVELOPE PROTEIN"/>
    <property type="match status" value="1"/>
</dbReference>
<organism evidence="1 2">
    <name type="scientific">Fregata magnificens</name>
    <name type="common">Magnificent frigatebird</name>
    <dbReference type="NCBI Taxonomy" id="37042"/>
    <lineage>
        <taxon>Eukaryota</taxon>
        <taxon>Metazoa</taxon>
        <taxon>Chordata</taxon>
        <taxon>Craniata</taxon>
        <taxon>Vertebrata</taxon>
        <taxon>Euteleostomi</taxon>
        <taxon>Archelosauria</taxon>
        <taxon>Archosauria</taxon>
        <taxon>Dinosauria</taxon>
        <taxon>Saurischia</taxon>
        <taxon>Theropoda</taxon>
        <taxon>Coelurosauria</taxon>
        <taxon>Aves</taxon>
        <taxon>Neognathae</taxon>
        <taxon>Neoaves</taxon>
        <taxon>Aequornithes</taxon>
        <taxon>Suliformes</taxon>
        <taxon>Fregatidae</taxon>
        <taxon>Fregata</taxon>
    </lineage>
</organism>
<dbReference type="Gene3D" id="1.10.287.210">
    <property type="match status" value="1"/>
</dbReference>
<gene>
    <name evidence="1" type="primary">Erv31_1</name>
    <name evidence="1" type="ORF">FREMAG_R14448</name>
</gene>
<dbReference type="InterPro" id="IPR018154">
    <property type="entry name" value="TLV/ENV_coat_polyprotein"/>
</dbReference>
<name>A0A850VSD7_FREMA</name>
<reference evidence="1" key="1">
    <citation type="submission" date="2019-09" db="EMBL/GenBank/DDBJ databases">
        <title>Bird 10,000 Genomes (B10K) Project - Family phase.</title>
        <authorList>
            <person name="Zhang G."/>
        </authorList>
    </citation>
    <scope>NUCLEOTIDE SEQUENCE</scope>
    <source>
        <strain evidence="1">B10K-DU-002-48</strain>
        <tissue evidence="1">Muscle</tissue>
    </source>
</reference>
<protein>
    <submittedName>
        <fullName evidence="1">ENR1 protein</fullName>
    </submittedName>
</protein>
<sequence>NLNRIIRLQAILEIITNNETAHALDPLADQATQRRTATLQHRMALDYLLAAEGGVCGKL</sequence>